<keyword evidence="3" id="KW-1185">Reference proteome</keyword>
<protein>
    <submittedName>
        <fullName evidence="2">Uncharacterized protein</fullName>
    </submittedName>
</protein>
<feature type="region of interest" description="Disordered" evidence="1">
    <location>
        <begin position="163"/>
        <end position="193"/>
    </location>
</feature>
<comment type="caution">
    <text evidence="2">The sequence shown here is derived from an EMBL/GenBank/DDBJ whole genome shotgun (WGS) entry which is preliminary data.</text>
</comment>
<gene>
    <name evidence="2" type="ORF">EVAR_14321_1</name>
</gene>
<evidence type="ECO:0000313" key="3">
    <source>
        <dbReference type="Proteomes" id="UP000299102"/>
    </source>
</evidence>
<dbReference type="AlphaFoldDB" id="A0A4C1UMV0"/>
<organism evidence="2 3">
    <name type="scientific">Eumeta variegata</name>
    <name type="common">Bagworm moth</name>
    <name type="synonym">Eumeta japonica</name>
    <dbReference type="NCBI Taxonomy" id="151549"/>
    <lineage>
        <taxon>Eukaryota</taxon>
        <taxon>Metazoa</taxon>
        <taxon>Ecdysozoa</taxon>
        <taxon>Arthropoda</taxon>
        <taxon>Hexapoda</taxon>
        <taxon>Insecta</taxon>
        <taxon>Pterygota</taxon>
        <taxon>Neoptera</taxon>
        <taxon>Endopterygota</taxon>
        <taxon>Lepidoptera</taxon>
        <taxon>Glossata</taxon>
        <taxon>Ditrysia</taxon>
        <taxon>Tineoidea</taxon>
        <taxon>Psychidae</taxon>
        <taxon>Oiketicinae</taxon>
        <taxon>Eumeta</taxon>
    </lineage>
</organism>
<name>A0A4C1UMV0_EUMVA</name>
<dbReference type="Proteomes" id="UP000299102">
    <property type="component" value="Unassembled WGS sequence"/>
</dbReference>
<dbReference type="EMBL" id="BGZK01000194">
    <property type="protein sequence ID" value="GBP27500.1"/>
    <property type="molecule type" value="Genomic_DNA"/>
</dbReference>
<evidence type="ECO:0000313" key="2">
    <source>
        <dbReference type="EMBL" id="GBP27500.1"/>
    </source>
</evidence>
<sequence>MTSGKNEEPRRLKCLWFSSLRPGMIDWNQVKHKRALSLQAKNSHLSVFTSRSIVANRGTRIRMSLSTNSRSRPVSSSRYHNLREVVVIGTSELNKIDPLCLGSFDLASQVLWTFHGLKMELEDGQNNSVIEHCDPIEFELACNRRDRSPYPRRPSRTTVRRRLNAGPNALARRGATPSTRVSLPRRDSGYATT</sequence>
<reference evidence="2 3" key="1">
    <citation type="journal article" date="2019" name="Commun. Biol.">
        <title>The bagworm genome reveals a unique fibroin gene that provides high tensile strength.</title>
        <authorList>
            <person name="Kono N."/>
            <person name="Nakamura H."/>
            <person name="Ohtoshi R."/>
            <person name="Tomita M."/>
            <person name="Numata K."/>
            <person name="Arakawa K."/>
        </authorList>
    </citation>
    <scope>NUCLEOTIDE SEQUENCE [LARGE SCALE GENOMIC DNA]</scope>
</reference>
<evidence type="ECO:0000256" key="1">
    <source>
        <dbReference type="SAM" id="MobiDB-lite"/>
    </source>
</evidence>
<proteinExistence type="predicted"/>
<accession>A0A4C1UMV0</accession>
<feature type="compositionally biased region" description="Basic and acidic residues" evidence="1">
    <location>
        <begin position="184"/>
        <end position="193"/>
    </location>
</feature>